<dbReference type="InterPro" id="IPR046960">
    <property type="entry name" value="PPR_At4g14850-like_plant"/>
</dbReference>
<keyword evidence="1" id="KW-0677">Repeat</keyword>
<dbReference type="InterPro" id="IPR002885">
    <property type="entry name" value="PPR_rpt"/>
</dbReference>
<dbReference type="GO" id="GO:0003723">
    <property type="term" value="F:RNA binding"/>
    <property type="evidence" value="ECO:0007669"/>
    <property type="project" value="InterPro"/>
</dbReference>
<evidence type="ECO:0000256" key="2">
    <source>
        <dbReference type="PROSITE-ProRule" id="PRU00708"/>
    </source>
</evidence>
<feature type="repeat" description="PPR" evidence="2">
    <location>
        <begin position="1"/>
        <end position="28"/>
    </location>
</feature>
<keyword evidence="4" id="KW-1185">Reference proteome</keyword>
<dbReference type="Pfam" id="PF01535">
    <property type="entry name" value="PPR"/>
    <property type="match status" value="1"/>
</dbReference>
<evidence type="ECO:0000256" key="1">
    <source>
        <dbReference type="ARBA" id="ARBA00022737"/>
    </source>
</evidence>
<reference evidence="3" key="1">
    <citation type="journal article" date="2023" name="Plant J.">
        <title>Genome sequences and population genomics provide insights into the demographic history, inbreeding, and mutation load of two 'living fossil' tree species of Dipteronia.</title>
        <authorList>
            <person name="Feng Y."/>
            <person name="Comes H.P."/>
            <person name="Chen J."/>
            <person name="Zhu S."/>
            <person name="Lu R."/>
            <person name="Zhang X."/>
            <person name="Li P."/>
            <person name="Qiu J."/>
            <person name="Olsen K.M."/>
            <person name="Qiu Y."/>
        </authorList>
    </citation>
    <scope>NUCLEOTIDE SEQUENCE</scope>
    <source>
        <strain evidence="3">KIB01</strain>
    </source>
</reference>
<dbReference type="EMBL" id="JANJYI010000006">
    <property type="protein sequence ID" value="KAK2646574.1"/>
    <property type="molecule type" value="Genomic_DNA"/>
</dbReference>
<sequence length="262" mass="29331">MLSSYSQVGIHREALSLFHRMRISNTKPDHFSFTATLSTCAGLNNLQNGAKIHALVIAFGYRCSLPINNSLIDMYGKEIRETSCAYDHWTLSALMNVYGESSEMSFGYMVHALVIITGWSTAIETKNLIISFYTKLSSQSDDIKEFKSIGVLSYARNGDREQVLSFFVDMMRNCMCPNDFTFEVVLNGCSSLAVLGHGRMVNGCVIYYGFHAHVYVGNDLVYMYAKCGDIEGSSHTFNEILDKDLDSWIAMLFGFGMHGLAR</sequence>
<dbReference type="AlphaFoldDB" id="A0AAD9WWK3"/>
<dbReference type="Gene3D" id="1.25.40.10">
    <property type="entry name" value="Tetratricopeptide repeat domain"/>
    <property type="match status" value="2"/>
</dbReference>
<dbReference type="GO" id="GO:0009451">
    <property type="term" value="P:RNA modification"/>
    <property type="evidence" value="ECO:0007669"/>
    <property type="project" value="InterPro"/>
</dbReference>
<dbReference type="PANTHER" id="PTHR47926">
    <property type="entry name" value="PENTATRICOPEPTIDE REPEAT-CONTAINING PROTEIN"/>
    <property type="match status" value="1"/>
</dbReference>
<dbReference type="Proteomes" id="UP001280121">
    <property type="component" value="Unassembled WGS sequence"/>
</dbReference>
<name>A0AAD9WWK3_9ROSI</name>
<dbReference type="NCBIfam" id="TIGR00756">
    <property type="entry name" value="PPR"/>
    <property type="match status" value="1"/>
</dbReference>
<dbReference type="PANTHER" id="PTHR47926:SF465">
    <property type="entry name" value="PENTATRICOPEPTIDE REPEAT (PPR-LIKE) SUPERFAMILY PROTEIN"/>
    <property type="match status" value="1"/>
</dbReference>
<organism evidence="3 4">
    <name type="scientific">Dipteronia dyeriana</name>
    <dbReference type="NCBI Taxonomy" id="168575"/>
    <lineage>
        <taxon>Eukaryota</taxon>
        <taxon>Viridiplantae</taxon>
        <taxon>Streptophyta</taxon>
        <taxon>Embryophyta</taxon>
        <taxon>Tracheophyta</taxon>
        <taxon>Spermatophyta</taxon>
        <taxon>Magnoliopsida</taxon>
        <taxon>eudicotyledons</taxon>
        <taxon>Gunneridae</taxon>
        <taxon>Pentapetalae</taxon>
        <taxon>rosids</taxon>
        <taxon>malvids</taxon>
        <taxon>Sapindales</taxon>
        <taxon>Sapindaceae</taxon>
        <taxon>Hippocastanoideae</taxon>
        <taxon>Acereae</taxon>
        <taxon>Dipteronia</taxon>
    </lineage>
</organism>
<comment type="caution">
    <text evidence="3">The sequence shown here is derived from an EMBL/GenBank/DDBJ whole genome shotgun (WGS) entry which is preliminary data.</text>
</comment>
<evidence type="ECO:0000313" key="3">
    <source>
        <dbReference type="EMBL" id="KAK2646574.1"/>
    </source>
</evidence>
<accession>A0AAD9WWK3</accession>
<protein>
    <recommendedName>
        <fullName evidence="5">Pentatricopeptide repeat-containing protein</fullName>
    </recommendedName>
</protein>
<dbReference type="InterPro" id="IPR011990">
    <property type="entry name" value="TPR-like_helical_dom_sf"/>
</dbReference>
<dbReference type="PROSITE" id="PS51375">
    <property type="entry name" value="PPR"/>
    <property type="match status" value="1"/>
</dbReference>
<evidence type="ECO:0000313" key="4">
    <source>
        <dbReference type="Proteomes" id="UP001280121"/>
    </source>
</evidence>
<proteinExistence type="predicted"/>
<gene>
    <name evidence="3" type="ORF">Ddye_021769</name>
</gene>
<evidence type="ECO:0008006" key="5">
    <source>
        <dbReference type="Google" id="ProtNLM"/>
    </source>
</evidence>